<dbReference type="InterPro" id="IPR002867">
    <property type="entry name" value="IBR_dom"/>
</dbReference>
<dbReference type="Pfam" id="PF01485">
    <property type="entry name" value="IBR"/>
    <property type="match status" value="1"/>
</dbReference>
<dbReference type="InterPro" id="IPR013083">
    <property type="entry name" value="Znf_RING/FYVE/PHD"/>
</dbReference>
<reference evidence="7 8" key="1">
    <citation type="journal article" date="2014" name="Genome Biol. Evol.">
        <title>Comparative genomics and transcriptomics analyses reveal divergent lifestyle features of nematode endoparasitic fungus Hirsutella minnesotensis.</title>
        <authorList>
            <person name="Lai Y."/>
            <person name="Liu K."/>
            <person name="Zhang X."/>
            <person name="Zhang X."/>
            <person name="Li K."/>
            <person name="Wang N."/>
            <person name="Shu C."/>
            <person name="Wu Y."/>
            <person name="Wang C."/>
            <person name="Bushley K.E."/>
            <person name="Xiang M."/>
            <person name="Liu X."/>
        </authorList>
    </citation>
    <scope>NUCLEOTIDE SEQUENCE [LARGE SCALE GENOMIC DNA]</scope>
    <source>
        <strain evidence="7 8">3608</strain>
    </source>
</reference>
<dbReference type="CDD" id="cd20335">
    <property type="entry name" value="BRcat_RBR"/>
    <property type="match status" value="1"/>
</dbReference>
<feature type="domain" description="RING-type" evidence="6">
    <location>
        <begin position="145"/>
        <end position="189"/>
    </location>
</feature>
<dbReference type="PROSITE" id="PS50089">
    <property type="entry name" value="ZF_RING_2"/>
    <property type="match status" value="1"/>
</dbReference>
<dbReference type="AlphaFoldDB" id="A0A0F8A3C2"/>
<name>A0A0F8A3C2_9HYPO</name>
<keyword evidence="1" id="KW-0479">Metal-binding</keyword>
<evidence type="ECO:0000313" key="7">
    <source>
        <dbReference type="EMBL" id="KJZ71574.1"/>
    </source>
</evidence>
<keyword evidence="4" id="KW-0862">Zinc</keyword>
<dbReference type="Proteomes" id="UP000054481">
    <property type="component" value="Unassembled WGS sequence"/>
</dbReference>
<evidence type="ECO:0000259" key="6">
    <source>
        <dbReference type="PROSITE" id="PS50089"/>
    </source>
</evidence>
<evidence type="ECO:0000256" key="4">
    <source>
        <dbReference type="ARBA" id="ARBA00022833"/>
    </source>
</evidence>
<proteinExistence type="predicted"/>
<dbReference type="SUPFAM" id="SSF57850">
    <property type="entry name" value="RING/U-box"/>
    <property type="match status" value="1"/>
</dbReference>
<sequence length="383" mass="42057">MAECDLDDESIRIILQIQLEDLEDLKGCVKGKQREGEIPDFDLALNMYKDSVEASLIQHHDRRMCISIARAVVSDAPEIQACSKEEEQATQDRAMAISFNRNSGTALNRLHPGVETDTYGESSTWAATRDPGRGVNSERIETEACIICGDEHVSSSLAKAPCSHNYCGECINSLFQSATVDESLFPPRCCSIPIPVDDNIEFLSTNMVGIFRAKQIEFNTSDRTYCHRPECSTFVPPHFIKGDLGTCVKCNAKTCVACRGAQHDADSCPKDSALQEVLRVAKENGWQQCKSCNRLVELSTGCYHMRTAATHNLEYGGGPSWSAGPQRTCGRTTSVVTLIGRAGAVLINARNVVTTCRTIFTNAVSATLWRAGVADLTVFKPYW</sequence>
<protein>
    <recommendedName>
        <fullName evidence="6">RING-type domain-containing protein</fullName>
    </recommendedName>
</protein>
<dbReference type="InterPro" id="IPR001841">
    <property type="entry name" value="Znf_RING"/>
</dbReference>
<dbReference type="PROSITE" id="PS00518">
    <property type="entry name" value="ZF_RING_1"/>
    <property type="match status" value="1"/>
</dbReference>
<keyword evidence="8" id="KW-1185">Reference proteome</keyword>
<dbReference type="PANTHER" id="PTHR11685">
    <property type="entry name" value="RBR FAMILY RING FINGER AND IBR DOMAIN-CONTAINING"/>
    <property type="match status" value="1"/>
</dbReference>
<dbReference type="GO" id="GO:0008270">
    <property type="term" value="F:zinc ion binding"/>
    <property type="evidence" value="ECO:0007669"/>
    <property type="project" value="UniProtKB-KW"/>
</dbReference>
<accession>A0A0F8A3C2</accession>
<evidence type="ECO:0000256" key="3">
    <source>
        <dbReference type="ARBA" id="ARBA00022786"/>
    </source>
</evidence>
<keyword evidence="2 5" id="KW-0863">Zinc-finger</keyword>
<evidence type="ECO:0000256" key="2">
    <source>
        <dbReference type="ARBA" id="ARBA00022771"/>
    </source>
</evidence>
<evidence type="ECO:0000256" key="1">
    <source>
        <dbReference type="ARBA" id="ARBA00022723"/>
    </source>
</evidence>
<dbReference type="GO" id="GO:0004842">
    <property type="term" value="F:ubiquitin-protein transferase activity"/>
    <property type="evidence" value="ECO:0007669"/>
    <property type="project" value="InterPro"/>
</dbReference>
<dbReference type="InterPro" id="IPR031127">
    <property type="entry name" value="E3_UB_ligase_RBR"/>
</dbReference>
<dbReference type="GO" id="GO:0016567">
    <property type="term" value="P:protein ubiquitination"/>
    <property type="evidence" value="ECO:0007669"/>
    <property type="project" value="InterPro"/>
</dbReference>
<evidence type="ECO:0000313" key="8">
    <source>
        <dbReference type="Proteomes" id="UP000054481"/>
    </source>
</evidence>
<evidence type="ECO:0000256" key="5">
    <source>
        <dbReference type="PROSITE-ProRule" id="PRU00175"/>
    </source>
</evidence>
<keyword evidence="3" id="KW-0833">Ubl conjugation pathway</keyword>
<gene>
    <name evidence="7" type="ORF">HIM_09043</name>
</gene>
<dbReference type="Gene3D" id="3.30.40.10">
    <property type="entry name" value="Zinc/RING finger domain, C3HC4 (zinc finger)"/>
    <property type="match status" value="1"/>
</dbReference>
<dbReference type="InterPro" id="IPR017907">
    <property type="entry name" value="Znf_RING_CS"/>
</dbReference>
<dbReference type="EMBL" id="KQ030569">
    <property type="protein sequence ID" value="KJZ71574.1"/>
    <property type="molecule type" value="Genomic_DNA"/>
</dbReference>
<organism evidence="7 8">
    <name type="scientific">Hirsutella minnesotensis 3608</name>
    <dbReference type="NCBI Taxonomy" id="1043627"/>
    <lineage>
        <taxon>Eukaryota</taxon>
        <taxon>Fungi</taxon>
        <taxon>Dikarya</taxon>
        <taxon>Ascomycota</taxon>
        <taxon>Pezizomycotina</taxon>
        <taxon>Sordariomycetes</taxon>
        <taxon>Hypocreomycetidae</taxon>
        <taxon>Hypocreales</taxon>
        <taxon>Ophiocordycipitaceae</taxon>
        <taxon>Hirsutella</taxon>
    </lineage>
</organism>
<dbReference type="OrthoDB" id="10009520at2759"/>